<reference evidence="3" key="1">
    <citation type="journal article" date="2019" name="Int. J. Syst. Evol. Microbiol.">
        <title>The Global Catalogue of Microorganisms (GCM) 10K type strain sequencing project: providing services to taxonomists for standard genome sequencing and annotation.</title>
        <authorList>
            <consortium name="The Broad Institute Genomics Platform"/>
            <consortium name="The Broad Institute Genome Sequencing Center for Infectious Disease"/>
            <person name="Wu L."/>
            <person name="Ma J."/>
        </authorList>
    </citation>
    <scope>NUCLEOTIDE SEQUENCE [LARGE SCALE GENOMIC DNA]</scope>
    <source>
        <strain evidence="3">CGMCC 1.7693</strain>
    </source>
</reference>
<dbReference type="InterPro" id="IPR036812">
    <property type="entry name" value="NAD(P)_OxRdtase_dom_sf"/>
</dbReference>
<dbReference type="PANTHER" id="PTHR43638:SF3">
    <property type="entry name" value="ALDEHYDE REDUCTASE"/>
    <property type="match status" value="1"/>
</dbReference>
<sequence length="282" mass="31260">MKKVNIAGREVLPIGLGTMNMGDKSDTFNQEVQAIRTGIDNGVQLIDTAEMYGSGNAEKLVGSAIKPYSREELFLISKVLPSNASKKDLPISLENSLKRLETDYLDLYLLHWKEAVPLEETVEALEKARNQGKIKAWGVSNLDVDDLEQVIQSPGGENCKANQVRYNVANRGIEFDLVPLMAKHAMPVIAYSPVDRGDSFGADLTKQQVLKDIAEKHEADVFQILLAWSIRNGKTIAIPQSSNPDHVLNNVKAADISLTDQELKHINDVYPEPDSKQPLTLW</sequence>
<evidence type="ECO:0000313" key="2">
    <source>
        <dbReference type="EMBL" id="GGP08853.1"/>
    </source>
</evidence>
<evidence type="ECO:0000259" key="1">
    <source>
        <dbReference type="Pfam" id="PF00248"/>
    </source>
</evidence>
<dbReference type="PANTHER" id="PTHR43638">
    <property type="entry name" value="OXIDOREDUCTASE, ALDO/KETO REDUCTASE FAMILY PROTEIN"/>
    <property type="match status" value="1"/>
</dbReference>
<dbReference type="InterPro" id="IPR020471">
    <property type="entry name" value="AKR"/>
</dbReference>
<gene>
    <name evidence="2" type="ORF">GCM10011346_10830</name>
</gene>
<evidence type="ECO:0000313" key="3">
    <source>
        <dbReference type="Proteomes" id="UP000641206"/>
    </source>
</evidence>
<dbReference type="PIRSF" id="PIRSF000097">
    <property type="entry name" value="AKR"/>
    <property type="match status" value="1"/>
</dbReference>
<comment type="caution">
    <text evidence="2">The sequence shown here is derived from an EMBL/GenBank/DDBJ whole genome shotgun (WGS) entry which is preliminary data.</text>
</comment>
<dbReference type="Proteomes" id="UP000641206">
    <property type="component" value="Unassembled WGS sequence"/>
</dbReference>
<dbReference type="SUPFAM" id="SSF51430">
    <property type="entry name" value="NAD(P)-linked oxidoreductase"/>
    <property type="match status" value="1"/>
</dbReference>
<dbReference type="Gene3D" id="3.20.20.100">
    <property type="entry name" value="NADP-dependent oxidoreductase domain"/>
    <property type="match status" value="1"/>
</dbReference>
<dbReference type="EMBL" id="BMLW01000002">
    <property type="protein sequence ID" value="GGP08853.1"/>
    <property type="molecule type" value="Genomic_DNA"/>
</dbReference>
<accession>A0ABQ2NQ06</accession>
<dbReference type="CDD" id="cd19138">
    <property type="entry name" value="AKR_YeaE"/>
    <property type="match status" value="1"/>
</dbReference>
<protein>
    <submittedName>
        <fullName evidence="2">Aldo/keto reductase</fullName>
    </submittedName>
</protein>
<dbReference type="Pfam" id="PF00248">
    <property type="entry name" value="Aldo_ket_red"/>
    <property type="match status" value="1"/>
</dbReference>
<dbReference type="PRINTS" id="PR00069">
    <property type="entry name" value="ALDKETRDTASE"/>
</dbReference>
<organism evidence="2 3">
    <name type="scientific">Oceanobacillus neutriphilus</name>
    <dbReference type="NCBI Taxonomy" id="531815"/>
    <lineage>
        <taxon>Bacteria</taxon>
        <taxon>Bacillati</taxon>
        <taxon>Bacillota</taxon>
        <taxon>Bacilli</taxon>
        <taxon>Bacillales</taxon>
        <taxon>Bacillaceae</taxon>
        <taxon>Oceanobacillus</taxon>
    </lineage>
</organism>
<feature type="domain" description="NADP-dependent oxidoreductase" evidence="1">
    <location>
        <begin position="13"/>
        <end position="269"/>
    </location>
</feature>
<dbReference type="RefSeq" id="WP_188733412.1">
    <property type="nucleotide sequence ID" value="NZ_BMLW01000002.1"/>
</dbReference>
<name>A0ABQ2NQ06_9BACI</name>
<keyword evidence="3" id="KW-1185">Reference proteome</keyword>
<dbReference type="InterPro" id="IPR023210">
    <property type="entry name" value="NADP_OxRdtase_dom"/>
</dbReference>
<proteinExistence type="predicted"/>